<name>A0A7J5ZPJ8_AMEME</name>
<accession>A0A7J5ZPJ8</accession>
<gene>
    <name evidence="2" type="ORF">AMELA_G00274600</name>
</gene>
<dbReference type="EMBL" id="JAAGNN010000027">
    <property type="protein sequence ID" value="KAF4071547.1"/>
    <property type="molecule type" value="Genomic_DNA"/>
</dbReference>
<dbReference type="Proteomes" id="UP000593565">
    <property type="component" value="Unassembled WGS sequence"/>
</dbReference>
<proteinExistence type="predicted"/>
<comment type="caution">
    <text evidence="2">The sequence shown here is derived from an EMBL/GenBank/DDBJ whole genome shotgun (WGS) entry which is preliminary data.</text>
</comment>
<organism evidence="2 3">
    <name type="scientific">Ameiurus melas</name>
    <name type="common">Black bullhead</name>
    <name type="synonym">Silurus melas</name>
    <dbReference type="NCBI Taxonomy" id="219545"/>
    <lineage>
        <taxon>Eukaryota</taxon>
        <taxon>Metazoa</taxon>
        <taxon>Chordata</taxon>
        <taxon>Craniata</taxon>
        <taxon>Vertebrata</taxon>
        <taxon>Euteleostomi</taxon>
        <taxon>Actinopterygii</taxon>
        <taxon>Neopterygii</taxon>
        <taxon>Teleostei</taxon>
        <taxon>Ostariophysi</taxon>
        <taxon>Siluriformes</taxon>
        <taxon>Ictaluridae</taxon>
        <taxon>Ameiurus</taxon>
    </lineage>
</organism>
<feature type="region of interest" description="Disordered" evidence="1">
    <location>
        <begin position="265"/>
        <end position="293"/>
    </location>
</feature>
<dbReference type="AlphaFoldDB" id="A0A7J5ZPJ8"/>
<evidence type="ECO:0000256" key="1">
    <source>
        <dbReference type="SAM" id="MobiDB-lite"/>
    </source>
</evidence>
<evidence type="ECO:0000313" key="2">
    <source>
        <dbReference type="EMBL" id="KAF4071547.1"/>
    </source>
</evidence>
<evidence type="ECO:0000313" key="3">
    <source>
        <dbReference type="Proteomes" id="UP000593565"/>
    </source>
</evidence>
<reference evidence="2 3" key="1">
    <citation type="submission" date="2020-02" db="EMBL/GenBank/DDBJ databases">
        <title>A chromosome-scale genome assembly of the black bullhead catfish (Ameiurus melas).</title>
        <authorList>
            <person name="Wen M."/>
            <person name="Zham M."/>
            <person name="Cabau C."/>
            <person name="Klopp C."/>
            <person name="Donnadieu C."/>
            <person name="Roques C."/>
            <person name="Bouchez O."/>
            <person name="Lampietro C."/>
            <person name="Jouanno E."/>
            <person name="Herpin A."/>
            <person name="Louis A."/>
            <person name="Berthelot C."/>
            <person name="Parey E."/>
            <person name="Roest-Crollius H."/>
            <person name="Braasch I."/>
            <person name="Postlethwait J."/>
            <person name="Robinson-Rechavi M."/>
            <person name="Echchiki A."/>
            <person name="Begum T."/>
            <person name="Montfort J."/>
            <person name="Schartl M."/>
            <person name="Bobe J."/>
            <person name="Guiguen Y."/>
        </authorList>
    </citation>
    <scope>NUCLEOTIDE SEQUENCE [LARGE SCALE GENOMIC DNA]</scope>
    <source>
        <strain evidence="2">M_S1</strain>
        <tissue evidence="2">Blood</tissue>
    </source>
</reference>
<keyword evidence="3" id="KW-1185">Reference proteome</keyword>
<protein>
    <submittedName>
        <fullName evidence="2">Uncharacterized protein</fullName>
    </submittedName>
</protein>
<sequence>MADVSSCSLAGGKIYKLVCFFPPQAFSPIWDYSSSGPWVEAGDLQHLVPDPHVYHQEQHFTPSTQGQVYTNLPDQPYYASWDSSNSGPCIESGYFQHLVPDPHVYQQEQDFTPSTQGQAYYSLPAQPYYASWDSSNSGPWVEAGDVQHLVPAPHVYHLEQQFTPSTQGQVYYILPAQPYYPSWDTISCSGPCVEAGDLPHPIPSSHVYHQEQIFTPSAQGQRELPGMAEVSEDQCCSFMAAGEYPVEGLYGPAEIPPVQEQVLPPLDKQEHTLNNWGPSRRHQCHRSTDPSSQ</sequence>